<sequence length="19" mass="2243">MYLTCIGLILIQLQIRITH</sequence>
<name>A0A0E9QZE9_ANGAN</name>
<reference evidence="1" key="2">
    <citation type="journal article" date="2015" name="Fish Shellfish Immunol.">
        <title>Early steps in the European eel (Anguilla anguilla)-Vibrio vulnificus interaction in the gills: Role of the RtxA13 toxin.</title>
        <authorList>
            <person name="Callol A."/>
            <person name="Pajuelo D."/>
            <person name="Ebbesson L."/>
            <person name="Teles M."/>
            <person name="MacKenzie S."/>
            <person name="Amaro C."/>
        </authorList>
    </citation>
    <scope>NUCLEOTIDE SEQUENCE</scope>
</reference>
<dbReference type="AlphaFoldDB" id="A0A0E9QZE9"/>
<dbReference type="EMBL" id="GBXM01086286">
    <property type="protein sequence ID" value="JAH22291.1"/>
    <property type="molecule type" value="Transcribed_RNA"/>
</dbReference>
<evidence type="ECO:0000313" key="1">
    <source>
        <dbReference type="EMBL" id="JAH22291.1"/>
    </source>
</evidence>
<proteinExistence type="predicted"/>
<protein>
    <submittedName>
        <fullName evidence="1">Uncharacterized protein</fullName>
    </submittedName>
</protein>
<accession>A0A0E9QZE9</accession>
<reference evidence="1" key="1">
    <citation type="submission" date="2014-11" db="EMBL/GenBank/DDBJ databases">
        <authorList>
            <person name="Amaro Gonzalez C."/>
        </authorList>
    </citation>
    <scope>NUCLEOTIDE SEQUENCE</scope>
</reference>
<organism evidence="1">
    <name type="scientific">Anguilla anguilla</name>
    <name type="common">European freshwater eel</name>
    <name type="synonym">Muraena anguilla</name>
    <dbReference type="NCBI Taxonomy" id="7936"/>
    <lineage>
        <taxon>Eukaryota</taxon>
        <taxon>Metazoa</taxon>
        <taxon>Chordata</taxon>
        <taxon>Craniata</taxon>
        <taxon>Vertebrata</taxon>
        <taxon>Euteleostomi</taxon>
        <taxon>Actinopterygii</taxon>
        <taxon>Neopterygii</taxon>
        <taxon>Teleostei</taxon>
        <taxon>Anguilliformes</taxon>
        <taxon>Anguillidae</taxon>
        <taxon>Anguilla</taxon>
    </lineage>
</organism>